<organism evidence="4 5">
    <name type="scientific">Sporothrix bragantina</name>
    <dbReference type="NCBI Taxonomy" id="671064"/>
    <lineage>
        <taxon>Eukaryota</taxon>
        <taxon>Fungi</taxon>
        <taxon>Dikarya</taxon>
        <taxon>Ascomycota</taxon>
        <taxon>Pezizomycotina</taxon>
        <taxon>Sordariomycetes</taxon>
        <taxon>Sordariomycetidae</taxon>
        <taxon>Ophiostomatales</taxon>
        <taxon>Ophiostomataceae</taxon>
        <taxon>Sporothrix</taxon>
    </lineage>
</organism>
<dbReference type="PANTHER" id="PTHR19879:SF9">
    <property type="entry name" value="TRANSCRIPTION INITIATION FACTOR TFIID SUBUNIT 5"/>
    <property type="match status" value="1"/>
</dbReference>
<dbReference type="SMART" id="SM00320">
    <property type="entry name" value="WD40"/>
    <property type="match status" value="4"/>
</dbReference>
<evidence type="ECO:0000313" key="4">
    <source>
        <dbReference type="EMBL" id="CAK7210787.1"/>
    </source>
</evidence>
<dbReference type="SUPFAM" id="SSF50978">
    <property type="entry name" value="WD40 repeat-like"/>
    <property type="match status" value="1"/>
</dbReference>
<keyword evidence="5" id="KW-1185">Reference proteome</keyword>
<evidence type="ECO:0000256" key="1">
    <source>
        <dbReference type="ARBA" id="ARBA00022574"/>
    </source>
</evidence>
<proteinExistence type="predicted"/>
<dbReference type="PROSITE" id="PS50294">
    <property type="entry name" value="WD_REPEATS_REGION"/>
    <property type="match status" value="1"/>
</dbReference>
<protein>
    <recommendedName>
        <fullName evidence="6">WD40 repeat-like protein</fullName>
    </recommendedName>
</protein>
<keyword evidence="1 3" id="KW-0853">WD repeat</keyword>
<accession>A0ABP0AU44</accession>
<dbReference type="EMBL" id="CAWUHC010000005">
    <property type="protein sequence ID" value="CAK7210787.1"/>
    <property type="molecule type" value="Genomic_DNA"/>
</dbReference>
<dbReference type="Pfam" id="PF00400">
    <property type="entry name" value="WD40"/>
    <property type="match status" value="3"/>
</dbReference>
<evidence type="ECO:0000313" key="5">
    <source>
        <dbReference type="Proteomes" id="UP001642406"/>
    </source>
</evidence>
<evidence type="ECO:0000256" key="3">
    <source>
        <dbReference type="PROSITE-ProRule" id="PRU00221"/>
    </source>
</evidence>
<dbReference type="InterPro" id="IPR001680">
    <property type="entry name" value="WD40_rpt"/>
</dbReference>
<name>A0ABP0AU44_9PEZI</name>
<dbReference type="InterPro" id="IPR015943">
    <property type="entry name" value="WD40/YVTN_repeat-like_dom_sf"/>
</dbReference>
<keyword evidence="2" id="KW-0677">Repeat</keyword>
<dbReference type="Proteomes" id="UP001642406">
    <property type="component" value="Unassembled WGS sequence"/>
</dbReference>
<dbReference type="Gene3D" id="2.130.10.10">
    <property type="entry name" value="YVTN repeat-like/Quinoprotein amine dehydrogenase"/>
    <property type="match status" value="2"/>
</dbReference>
<feature type="repeat" description="WD" evidence="3">
    <location>
        <begin position="296"/>
        <end position="328"/>
    </location>
</feature>
<reference evidence="4 5" key="1">
    <citation type="submission" date="2024-01" db="EMBL/GenBank/DDBJ databases">
        <authorList>
            <person name="Allen C."/>
            <person name="Tagirdzhanova G."/>
        </authorList>
    </citation>
    <scope>NUCLEOTIDE SEQUENCE [LARGE SCALE GENOMIC DNA]</scope>
</reference>
<gene>
    <name evidence="4" type="ORF">SBRCBS47491_000897</name>
</gene>
<dbReference type="InterPro" id="IPR019775">
    <property type="entry name" value="WD40_repeat_CS"/>
</dbReference>
<evidence type="ECO:0008006" key="6">
    <source>
        <dbReference type="Google" id="ProtNLM"/>
    </source>
</evidence>
<feature type="repeat" description="WD" evidence="3">
    <location>
        <begin position="201"/>
        <end position="242"/>
    </location>
</feature>
<comment type="caution">
    <text evidence="4">The sequence shown here is derived from an EMBL/GenBank/DDBJ whole genome shotgun (WGS) entry which is preliminary data.</text>
</comment>
<dbReference type="PANTHER" id="PTHR19879">
    <property type="entry name" value="TRANSCRIPTION INITIATION FACTOR TFIID"/>
    <property type="match status" value="1"/>
</dbReference>
<evidence type="ECO:0000256" key="2">
    <source>
        <dbReference type="ARBA" id="ARBA00022737"/>
    </source>
</evidence>
<dbReference type="PROSITE" id="PS00678">
    <property type="entry name" value="WD_REPEATS_1"/>
    <property type="match status" value="1"/>
</dbReference>
<dbReference type="PROSITE" id="PS50082">
    <property type="entry name" value="WD_REPEATS_2"/>
    <property type="match status" value="2"/>
</dbReference>
<sequence>MVNQREFLEWFTGEIEQDFLSATGEPLPWAPGHPKQGASADATIHLGQETQSTPALSCDGELLAVGVGNGVHIYKVATQERLAVLQGHAAEVESVHFSSQTAEDGGYLLASHSGVILNDNSQVILWHLDSNGTSSESLATFDAQLGLWGSSAFSHDGKTLIVICQNESTQFDDDEGVSRDASSLPYIDLWSVQDKMTQHSLRGHTDAIQCVSMSSNGKLLASAAWDGTARIWDAATGSCLRILGPFDGGQLWSVAFSPDGTHVAISQESPKGRVHVCELSTGETVSTANFHMWTRSVAWSPDGDKVACGADPGTIAVWDPYTGEEKRRWALKFDDFGMGTMAQPRAVRFLGKGKIVFQLNEGTVYAYDFEGNQKYRFGREPEDKQDKFPRAEMVWSERIVVVPDTRGVLRLWNL</sequence>
<dbReference type="InterPro" id="IPR036322">
    <property type="entry name" value="WD40_repeat_dom_sf"/>
</dbReference>